<sequence>MFGLAIIFGYSWPPHSCIFGVTAVYFCWLSCIFVFLCPSQADDVNAGSLTYLKAAILNQFGLAMPPNPRVDRAFRSMKALGISGEKVKPVLKNLLRLYNKNWDLIEAENYRVLADAIFDDDEAKDAEIKKSTEDTELEALVQDEPEPPLKRQRLKSQSSQPNESLESQLPNQSAADFDSPQSMGNESQPGSHPSLDRNKGKQPMFADSLVPQEELPSSQPSEADKSLPVPRRAGSTSGSGIPVSPTKNAIANHTLIKPKDEPITDDLPSLEVPVAIIRPGSSSKGKSSVASGSEGRQGDSNASATVVEADTNDGNPPSPVVANGKPETTTVKSSSALEMASSQSGEVKMILTYGSVLGRSDFQMPTLDAVVKLMDDKCQKEYKELDPNFSVMKVMTDICQCFLEMSGESTNKSSDE</sequence>
<organism evidence="3 4">
    <name type="scientific">Solanum pennellii</name>
    <name type="common">Tomato</name>
    <name type="synonym">Lycopersicon pennellii</name>
    <dbReference type="NCBI Taxonomy" id="28526"/>
    <lineage>
        <taxon>Eukaryota</taxon>
        <taxon>Viridiplantae</taxon>
        <taxon>Streptophyta</taxon>
        <taxon>Embryophyta</taxon>
        <taxon>Tracheophyta</taxon>
        <taxon>Spermatophyta</taxon>
        <taxon>Magnoliopsida</taxon>
        <taxon>eudicotyledons</taxon>
        <taxon>Gunneridae</taxon>
        <taxon>Pentapetalae</taxon>
        <taxon>asterids</taxon>
        <taxon>lamiids</taxon>
        <taxon>Solanales</taxon>
        <taxon>Solanaceae</taxon>
        <taxon>Solanoideae</taxon>
        <taxon>Solaneae</taxon>
        <taxon>Solanum</taxon>
        <taxon>Solanum subgen. Lycopersicon</taxon>
    </lineage>
</organism>
<evidence type="ECO:0000256" key="1">
    <source>
        <dbReference type="SAM" id="MobiDB-lite"/>
    </source>
</evidence>
<reference evidence="4" key="2">
    <citation type="submission" date="2025-08" db="UniProtKB">
        <authorList>
            <consortium name="RefSeq"/>
        </authorList>
    </citation>
    <scope>IDENTIFICATION</scope>
</reference>
<feature type="compositionally biased region" description="Polar residues" evidence="1">
    <location>
        <begin position="155"/>
        <end position="191"/>
    </location>
</feature>
<dbReference type="InterPro" id="IPR018848">
    <property type="entry name" value="WIYLD_domain"/>
</dbReference>
<keyword evidence="3" id="KW-1185">Reference proteome</keyword>
<feature type="domain" description="WIYLD" evidence="2">
    <location>
        <begin position="69"/>
        <end position="122"/>
    </location>
</feature>
<feature type="compositionally biased region" description="Acidic residues" evidence="1">
    <location>
        <begin position="134"/>
        <end position="146"/>
    </location>
</feature>
<feature type="compositionally biased region" description="Polar residues" evidence="1">
    <location>
        <begin position="234"/>
        <end position="251"/>
    </location>
</feature>
<reference evidence="3" key="1">
    <citation type="journal article" date="2014" name="Nat. Genet.">
        <title>The genome of the stress-tolerant wild tomato species Solanum pennellii.</title>
        <authorList>
            <person name="Bolger A."/>
            <person name="Scossa F."/>
            <person name="Bolger M.E."/>
            <person name="Lanz C."/>
            <person name="Maumus F."/>
            <person name="Tohge T."/>
            <person name="Quesneville H."/>
            <person name="Alseekh S."/>
            <person name="Sorensen I."/>
            <person name="Lichtenstein G."/>
            <person name="Fich E.A."/>
            <person name="Conte M."/>
            <person name="Keller H."/>
            <person name="Schneeberger K."/>
            <person name="Schwacke R."/>
            <person name="Ofner I."/>
            <person name="Vrebalov J."/>
            <person name="Xu Y."/>
            <person name="Osorio S."/>
            <person name="Aflitos S.A."/>
            <person name="Schijlen E."/>
            <person name="Jimenez-Gomez J.M."/>
            <person name="Ryngajllo M."/>
            <person name="Kimura S."/>
            <person name="Kumar R."/>
            <person name="Koenig D."/>
            <person name="Headland L.R."/>
            <person name="Maloof J.N."/>
            <person name="Sinha N."/>
            <person name="van Ham R.C."/>
            <person name="Lankhorst R.K."/>
            <person name="Mao L."/>
            <person name="Vogel A."/>
            <person name="Arsova B."/>
            <person name="Panstruga R."/>
            <person name="Fei Z."/>
            <person name="Rose J.K."/>
            <person name="Zamir D."/>
            <person name="Carrari F."/>
            <person name="Giovannoni J.J."/>
            <person name="Weigel D."/>
            <person name="Usadel B."/>
            <person name="Fernie A.R."/>
        </authorList>
    </citation>
    <scope>NUCLEOTIDE SEQUENCE [LARGE SCALE GENOMIC DNA]</scope>
    <source>
        <strain evidence="3">cv. LA0716</strain>
    </source>
</reference>
<protein>
    <submittedName>
        <fullName evidence="4">Probable inactive histone-lysine N-methyltransferase SUVR2 isoform X1</fullName>
    </submittedName>
</protein>
<feature type="region of interest" description="Disordered" evidence="1">
    <location>
        <begin position="130"/>
        <end position="334"/>
    </location>
</feature>
<dbReference type="Proteomes" id="UP000694930">
    <property type="component" value="Chromosome 6"/>
</dbReference>
<evidence type="ECO:0000313" key="4">
    <source>
        <dbReference type="RefSeq" id="XP_027773817.1"/>
    </source>
</evidence>
<evidence type="ECO:0000313" key="3">
    <source>
        <dbReference type="Proteomes" id="UP000694930"/>
    </source>
</evidence>
<dbReference type="RefSeq" id="XP_027773817.1">
    <property type="nucleotide sequence ID" value="XM_027918016.1"/>
</dbReference>
<dbReference type="PANTHER" id="PTHR46450:SF13">
    <property type="entry name" value="INACTIVE HISTONE-LYSINE N-METHYLTRANSFERASE SUVR2-RELATED"/>
    <property type="match status" value="1"/>
</dbReference>
<dbReference type="Pfam" id="PF10440">
    <property type="entry name" value="WIYLD"/>
    <property type="match status" value="1"/>
</dbReference>
<gene>
    <name evidence="4" type="primary">LOC107023872</name>
</gene>
<dbReference type="GeneID" id="107023872"/>
<dbReference type="PANTHER" id="PTHR46450">
    <property type="entry name" value="INACTIVE HISTONE-LYSINE N-METHYLTRANSFERASE SUVR1-RELATED"/>
    <property type="match status" value="1"/>
</dbReference>
<proteinExistence type="predicted"/>
<evidence type="ECO:0000259" key="2">
    <source>
        <dbReference type="Pfam" id="PF10440"/>
    </source>
</evidence>
<feature type="compositionally biased region" description="Low complexity" evidence="1">
    <location>
        <begin position="280"/>
        <end position="294"/>
    </location>
</feature>
<dbReference type="Gene3D" id="1.10.8.850">
    <property type="entry name" value="Histone-lysine N methyltransferase , C-terminal domain-like"/>
    <property type="match status" value="1"/>
</dbReference>
<name>A0ABM1VDJ9_SOLPN</name>
<dbReference type="InterPro" id="IPR043017">
    <property type="entry name" value="WIYLD_dom_sf"/>
</dbReference>
<accession>A0ABM1VDJ9</accession>